<evidence type="ECO:0000256" key="8">
    <source>
        <dbReference type="SAM" id="MobiDB-lite"/>
    </source>
</evidence>
<dbReference type="EMBL" id="JAFCMP010000183">
    <property type="protein sequence ID" value="KAG5183866.1"/>
    <property type="molecule type" value="Genomic_DNA"/>
</dbReference>
<evidence type="ECO:0000313" key="10">
    <source>
        <dbReference type="EMBL" id="KAG5183866.1"/>
    </source>
</evidence>
<dbReference type="AlphaFoldDB" id="A0A836CHG0"/>
<dbReference type="GO" id="GO:0005576">
    <property type="term" value="C:extracellular region"/>
    <property type="evidence" value="ECO:0007669"/>
    <property type="project" value="UniProtKB-SubCell"/>
</dbReference>
<comment type="caution">
    <text evidence="10">The sequence shown here is derived from an EMBL/GenBank/DDBJ whole genome shotgun (WGS) entry which is preliminary data.</text>
</comment>
<keyword evidence="9" id="KW-0812">Transmembrane</keyword>
<dbReference type="Proteomes" id="UP000664859">
    <property type="component" value="Unassembled WGS sequence"/>
</dbReference>
<gene>
    <name evidence="10" type="ORF">JKP88DRAFT_290157</name>
</gene>
<dbReference type="Pfam" id="PF02415">
    <property type="entry name" value="Chlam_PMP"/>
    <property type="match status" value="1"/>
</dbReference>
<evidence type="ECO:0000256" key="3">
    <source>
        <dbReference type="ARBA" id="ARBA00004613"/>
    </source>
</evidence>
<keyword evidence="11" id="KW-1185">Reference proteome</keyword>
<evidence type="ECO:0000256" key="6">
    <source>
        <dbReference type="ARBA" id="ARBA00023136"/>
    </source>
</evidence>
<reference evidence="10" key="1">
    <citation type="submission" date="2021-02" db="EMBL/GenBank/DDBJ databases">
        <title>First Annotated Genome of the Yellow-green Alga Tribonema minus.</title>
        <authorList>
            <person name="Mahan K.M."/>
        </authorList>
    </citation>
    <scope>NUCLEOTIDE SEQUENCE</scope>
    <source>
        <strain evidence="10">UTEX B ZZ1240</strain>
    </source>
</reference>
<dbReference type="InterPro" id="IPR003368">
    <property type="entry name" value="POMP_repeat"/>
</dbReference>
<evidence type="ECO:0000256" key="2">
    <source>
        <dbReference type="ARBA" id="ARBA00004442"/>
    </source>
</evidence>
<name>A0A836CHG0_9STRA</name>
<dbReference type="SUPFAM" id="SSF51126">
    <property type="entry name" value="Pectin lyase-like"/>
    <property type="match status" value="1"/>
</dbReference>
<feature type="region of interest" description="Disordered" evidence="8">
    <location>
        <begin position="855"/>
        <end position="875"/>
    </location>
</feature>
<evidence type="ECO:0008006" key="12">
    <source>
        <dbReference type="Google" id="ProtNLM"/>
    </source>
</evidence>
<feature type="transmembrane region" description="Helical" evidence="9">
    <location>
        <begin position="799"/>
        <end position="826"/>
    </location>
</feature>
<feature type="transmembrane region" description="Helical" evidence="9">
    <location>
        <begin position="767"/>
        <end position="787"/>
    </location>
</feature>
<accession>A0A836CHG0</accession>
<evidence type="ECO:0000256" key="1">
    <source>
        <dbReference type="ARBA" id="ARBA00004196"/>
    </source>
</evidence>
<dbReference type="PANTHER" id="PTHR11319:SF35">
    <property type="entry name" value="OUTER MEMBRANE PROTEIN PMPC-RELATED"/>
    <property type="match status" value="1"/>
</dbReference>
<evidence type="ECO:0000256" key="4">
    <source>
        <dbReference type="ARBA" id="ARBA00022525"/>
    </source>
</evidence>
<feature type="transmembrane region" description="Helical" evidence="9">
    <location>
        <begin position="587"/>
        <end position="611"/>
    </location>
</feature>
<dbReference type="PANTHER" id="PTHR11319">
    <property type="entry name" value="G PROTEIN-COUPLED RECEPTOR-RELATED"/>
    <property type="match status" value="1"/>
</dbReference>
<dbReference type="OrthoDB" id="2018448at2759"/>
<evidence type="ECO:0000256" key="7">
    <source>
        <dbReference type="ARBA" id="ARBA00023237"/>
    </source>
</evidence>
<dbReference type="InterPro" id="IPR011050">
    <property type="entry name" value="Pectin_lyase_fold/virulence"/>
</dbReference>
<feature type="transmembrane region" description="Helical" evidence="9">
    <location>
        <begin position="545"/>
        <end position="566"/>
    </location>
</feature>
<organism evidence="10 11">
    <name type="scientific">Tribonema minus</name>
    <dbReference type="NCBI Taxonomy" id="303371"/>
    <lineage>
        <taxon>Eukaryota</taxon>
        <taxon>Sar</taxon>
        <taxon>Stramenopiles</taxon>
        <taxon>Ochrophyta</taxon>
        <taxon>PX clade</taxon>
        <taxon>Xanthophyceae</taxon>
        <taxon>Tribonematales</taxon>
        <taxon>Tribonemataceae</taxon>
        <taxon>Tribonema</taxon>
    </lineage>
</organism>
<keyword evidence="4" id="KW-0964">Secreted</keyword>
<evidence type="ECO:0000256" key="5">
    <source>
        <dbReference type="ARBA" id="ARBA00022729"/>
    </source>
</evidence>
<proteinExistence type="predicted"/>
<comment type="subcellular location">
    <subcellularLocation>
        <location evidence="1">Cell envelope</location>
    </subcellularLocation>
    <subcellularLocation>
        <location evidence="2">Cell outer membrane</location>
    </subcellularLocation>
    <subcellularLocation>
        <location evidence="3">Secreted</location>
    </subcellularLocation>
</comment>
<keyword evidence="5" id="KW-0732">Signal</keyword>
<keyword evidence="7" id="KW-0998">Cell outer membrane</keyword>
<feature type="transmembrane region" description="Helical" evidence="9">
    <location>
        <begin position="639"/>
        <end position="661"/>
    </location>
</feature>
<evidence type="ECO:0000313" key="11">
    <source>
        <dbReference type="Proteomes" id="UP000664859"/>
    </source>
</evidence>
<keyword evidence="6 9" id="KW-0472">Membrane</keyword>
<feature type="transmembrane region" description="Helical" evidence="9">
    <location>
        <begin position="422"/>
        <end position="447"/>
    </location>
</feature>
<keyword evidence="9" id="KW-1133">Transmembrane helix</keyword>
<protein>
    <recommendedName>
        <fullName evidence="12">Right handed beta helix domain-containing protein</fullName>
    </recommendedName>
</protein>
<evidence type="ECO:0000256" key="9">
    <source>
        <dbReference type="SAM" id="Phobius"/>
    </source>
</evidence>
<sequence length="900" mass="96097">MDIHSSKCLFNTAGEGPADTGHVEGDSDTSGGGCIFVQDGTLNVAGGAAFNANIADKGSAIMAYVSDSLSAKQHSVSIRDAEISGNSVNCTFRGNTACYGGVVWHKAGAVLEATYEGCQFRDNAADDSGGGVLNLAADTRTVVISSVFENNFAKLFGGTAWTAGGVELVIRDSNFTTNSSPRGGAIYAAEGHKSGGIYLDNVIFDRNSADYEGGAMWLQARSLGNATRTSFLNNTANDGGAVFALQPADYQVADCKFIGNAAGRAGGALLQAGAAGDFNIVFDGATAFEGNGAQCCYIGGYGTSEQRRGGLYTCSDVDSVSNANCCPNNTYMAGAQCQQCDPRLLQCDHTGIGYSTLPLLSSMWRGTNVTGEEDVLECWNRAACKGGADFGDTGDGYCSEGYTGSCYASFLTRTCYKCTAGIVAAVSLAVVVVIALAILIIAATAYFDVQSNKASLDTDGIPVARSGRKRDAMMAKVGEASLRLLRCLRIPIVVFQVLTQYFQIAGVPLPDLYEQFLVWLNFVNVDLSSLLSSGCLWNSDFYDRLLLVTLLPLGIAALLCAAYAACKRRAQASGQRGKLYSLFVKRAGLLLLTLSFLVFSSSSTIIFQTFACDRISGTNDEYLRADYSVSCTDPRHARFQVYAAFMIFVYPIGIPVAYLALLRRRRVAIRGVPDEDTGSFYSRADDSELDPQLRAVAFLWQPYARQAARYYYWEVVECGRRLLLTGVLVFIRPGSIGQSAYACVFAYVSIAVYLLCQPHLNRLDTYLYGLGATIVFITYFVTLMAQTGGAGAHPGDNDATALLLILLNIALGLAAVLQAFLVAGLARSAVETMRSSISDITQLFHKTPSDATCTTEAAASDSTRNEKKRRPSLPFVTPVASTLPRFNSQSLQRVSFPPAS</sequence>